<evidence type="ECO:0000259" key="3">
    <source>
        <dbReference type="PROSITE" id="PS50102"/>
    </source>
</evidence>
<evidence type="ECO:0000256" key="2">
    <source>
        <dbReference type="PROSITE-ProRule" id="PRU00176"/>
    </source>
</evidence>
<protein>
    <submittedName>
        <fullName evidence="4">RNA-binding protein</fullName>
    </submittedName>
</protein>
<dbReference type="InterPro" id="IPR050886">
    <property type="entry name" value="RNA-binding_reg"/>
</dbReference>
<evidence type="ECO:0000313" key="5">
    <source>
        <dbReference type="Proteomes" id="UP000179807"/>
    </source>
</evidence>
<dbReference type="CDD" id="cd00590">
    <property type="entry name" value="RRM_SF"/>
    <property type="match status" value="1"/>
</dbReference>
<dbReference type="PANTHER" id="PTHR48024:SF56">
    <property type="entry name" value="HETEROGENEOUS NUCLEAR RIBONUCLEOPROTEIN A0"/>
    <property type="match status" value="1"/>
</dbReference>
<dbReference type="SMART" id="SM00360">
    <property type="entry name" value="RRM"/>
    <property type="match status" value="2"/>
</dbReference>
<dbReference type="GO" id="GO:0005634">
    <property type="term" value="C:nucleus"/>
    <property type="evidence" value="ECO:0007669"/>
    <property type="project" value="TreeGrafter"/>
</dbReference>
<dbReference type="RefSeq" id="XP_068350035.1">
    <property type="nucleotide sequence ID" value="XM_068490434.1"/>
</dbReference>
<dbReference type="Proteomes" id="UP000179807">
    <property type="component" value="Unassembled WGS sequence"/>
</dbReference>
<keyword evidence="1 2" id="KW-0694">RNA-binding</keyword>
<evidence type="ECO:0000256" key="1">
    <source>
        <dbReference type="ARBA" id="ARBA00022884"/>
    </source>
</evidence>
<gene>
    <name evidence="4" type="ORF">TRFO_01996</name>
</gene>
<accession>A0A1J4JCH2</accession>
<sequence length="198" mass="22491">MSVELDPNTVFVQNIPYVAETEELQNAFAAFGEIKSCRVLKERYHGELVSKGIGFVEFAAADSVAKATAGPVSIRNRQLRVTQARKRTERKRDTAFVSNIPEGSTVDDLKAAFSNYHPVDGRIVRTNGPNGRGFAFVKFATSEDQDKAVKDNRTLQFKGEESHVIYARRDFDAPPRRRFIRRRRFNRRGGRRAIKNTQ</sequence>
<evidence type="ECO:0000313" key="4">
    <source>
        <dbReference type="EMBL" id="OHS96898.1"/>
    </source>
</evidence>
<dbReference type="GeneID" id="94825138"/>
<dbReference type="AlphaFoldDB" id="A0A1J4JCH2"/>
<dbReference type="OrthoDB" id="439808at2759"/>
<dbReference type="InterPro" id="IPR035979">
    <property type="entry name" value="RBD_domain_sf"/>
</dbReference>
<dbReference type="PROSITE" id="PS50102">
    <property type="entry name" value="RRM"/>
    <property type="match status" value="2"/>
</dbReference>
<dbReference type="SUPFAM" id="SSF54928">
    <property type="entry name" value="RNA-binding domain, RBD"/>
    <property type="match status" value="1"/>
</dbReference>
<comment type="caution">
    <text evidence="4">The sequence shown here is derived from an EMBL/GenBank/DDBJ whole genome shotgun (WGS) entry which is preliminary data.</text>
</comment>
<dbReference type="Gene3D" id="3.30.70.330">
    <property type="match status" value="2"/>
</dbReference>
<feature type="domain" description="RRM" evidence="3">
    <location>
        <begin position="8"/>
        <end position="86"/>
    </location>
</feature>
<dbReference type="InterPro" id="IPR012677">
    <property type="entry name" value="Nucleotide-bd_a/b_plait_sf"/>
</dbReference>
<dbReference type="EMBL" id="MLAK01001148">
    <property type="protein sequence ID" value="OHS96898.1"/>
    <property type="molecule type" value="Genomic_DNA"/>
</dbReference>
<name>A0A1J4JCH2_9EUKA</name>
<dbReference type="VEuPathDB" id="TrichDB:TRFO_01996"/>
<dbReference type="GO" id="GO:0003723">
    <property type="term" value="F:RNA binding"/>
    <property type="evidence" value="ECO:0007669"/>
    <property type="project" value="UniProtKB-UniRule"/>
</dbReference>
<dbReference type="Pfam" id="PF00076">
    <property type="entry name" value="RRM_1"/>
    <property type="match status" value="2"/>
</dbReference>
<organism evidence="4 5">
    <name type="scientific">Tritrichomonas foetus</name>
    <dbReference type="NCBI Taxonomy" id="1144522"/>
    <lineage>
        <taxon>Eukaryota</taxon>
        <taxon>Metamonada</taxon>
        <taxon>Parabasalia</taxon>
        <taxon>Tritrichomonadida</taxon>
        <taxon>Tritrichomonadidae</taxon>
        <taxon>Tritrichomonas</taxon>
    </lineage>
</organism>
<dbReference type="InterPro" id="IPR000504">
    <property type="entry name" value="RRM_dom"/>
</dbReference>
<reference evidence="4" key="1">
    <citation type="submission" date="2016-10" db="EMBL/GenBank/DDBJ databases">
        <authorList>
            <person name="Benchimol M."/>
            <person name="Almeida L.G."/>
            <person name="Vasconcelos A.T."/>
            <person name="Perreira-Neves A."/>
            <person name="Rosa I.A."/>
            <person name="Tasca T."/>
            <person name="Bogo M.R."/>
            <person name="de Souza W."/>
        </authorList>
    </citation>
    <scope>NUCLEOTIDE SEQUENCE [LARGE SCALE GENOMIC DNA]</scope>
    <source>
        <strain evidence="4">K</strain>
    </source>
</reference>
<feature type="domain" description="RRM" evidence="3">
    <location>
        <begin position="93"/>
        <end position="169"/>
    </location>
</feature>
<proteinExistence type="predicted"/>
<dbReference type="PANTHER" id="PTHR48024">
    <property type="entry name" value="GEO13361P1-RELATED"/>
    <property type="match status" value="1"/>
</dbReference>
<keyword evidence="5" id="KW-1185">Reference proteome</keyword>